<dbReference type="Proteomes" id="UP000076863">
    <property type="component" value="Unassembled WGS sequence"/>
</dbReference>
<keyword evidence="3 6" id="KW-1133">Transmembrane helix</keyword>
<proteinExistence type="predicted"/>
<evidence type="ECO:0000313" key="9">
    <source>
        <dbReference type="Proteomes" id="UP000076863"/>
    </source>
</evidence>
<evidence type="ECO:0000256" key="7">
    <source>
        <dbReference type="SAM" id="SignalP"/>
    </source>
</evidence>
<feature type="transmembrane region" description="Helical" evidence="6">
    <location>
        <begin position="209"/>
        <end position="231"/>
    </location>
</feature>
<organism evidence="8 9">
    <name type="scientific">Beauveria brongniartii RCEF 3172</name>
    <dbReference type="NCBI Taxonomy" id="1081107"/>
    <lineage>
        <taxon>Eukaryota</taxon>
        <taxon>Fungi</taxon>
        <taxon>Dikarya</taxon>
        <taxon>Ascomycota</taxon>
        <taxon>Pezizomycotina</taxon>
        <taxon>Sordariomycetes</taxon>
        <taxon>Hypocreomycetidae</taxon>
        <taxon>Hypocreales</taxon>
        <taxon>Cordycipitaceae</taxon>
        <taxon>Beauveria</taxon>
        <taxon>Beauveria brongniartii</taxon>
    </lineage>
</organism>
<feature type="compositionally biased region" description="Gly residues" evidence="5">
    <location>
        <begin position="274"/>
        <end position="288"/>
    </location>
</feature>
<keyword evidence="4 6" id="KW-0472">Membrane</keyword>
<keyword evidence="2 6" id="KW-0812">Transmembrane</keyword>
<evidence type="ECO:0000256" key="1">
    <source>
        <dbReference type="ARBA" id="ARBA00004167"/>
    </source>
</evidence>
<comment type="subcellular location">
    <subcellularLocation>
        <location evidence="1">Membrane</location>
        <topology evidence="1">Single-pass membrane protein</topology>
    </subcellularLocation>
</comment>
<dbReference type="InterPro" id="IPR051694">
    <property type="entry name" value="Immunoregulatory_rcpt-like"/>
</dbReference>
<feature type="region of interest" description="Disordered" evidence="5">
    <location>
        <begin position="120"/>
        <end position="203"/>
    </location>
</feature>
<feature type="chain" id="PRO_5007888831" description="Extracellular membrane protein, CFEM domain protein" evidence="7">
    <location>
        <begin position="29"/>
        <end position="412"/>
    </location>
</feature>
<feature type="region of interest" description="Disordered" evidence="5">
    <location>
        <begin position="381"/>
        <end position="412"/>
    </location>
</feature>
<feature type="signal peptide" evidence="7">
    <location>
        <begin position="1"/>
        <end position="28"/>
    </location>
</feature>
<accession>A0A167JGG2</accession>
<dbReference type="AlphaFoldDB" id="A0A167JGG2"/>
<evidence type="ECO:0000256" key="3">
    <source>
        <dbReference type="ARBA" id="ARBA00022989"/>
    </source>
</evidence>
<protein>
    <recommendedName>
        <fullName evidence="10">Extracellular membrane protein, CFEM domain protein</fullName>
    </recommendedName>
</protein>
<name>A0A167JGG2_9HYPO</name>
<keyword evidence="7" id="KW-0732">Signal</keyword>
<dbReference type="GO" id="GO:0016020">
    <property type="term" value="C:membrane"/>
    <property type="evidence" value="ECO:0007669"/>
    <property type="project" value="UniProtKB-SubCell"/>
</dbReference>
<evidence type="ECO:0008006" key="10">
    <source>
        <dbReference type="Google" id="ProtNLM"/>
    </source>
</evidence>
<feature type="region of interest" description="Disordered" evidence="5">
    <location>
        <begin position="257"/>
        <end position="292"/>
    </location>
</feature>
<dbReference type="PANTHER" id="PTHR15549:SF30">
    <property type="entry name" value="MID2 DOMAIN-CONTAINING PROTEIN"/>
    <property type="match status" value="1"/>
</dbReference>
<keyword evidence="9" id="KW-1185">Reference proteome</keyword>
<feature type="compositionally biased region" description="Low complexity" evidence="5">
    <location>
        <begin position="383"/>
        <end position="397"/>
    </location>
</feature>
<comment type="caution">
    <text evidence="8">The sequence shown here is derived from an EMBL/GenBank/DDBJ whole genome shotgun (WGS) entry which is preliminary data.</text>
</comment>
<evidence type="ECO:0000256" key="4">
    <source>
        <dbReference type="ARBA" id="ARBA00023136"/>
    </source>
</evidence>
<gene>
    <name evidence="8" type="ORF">BBO_01854</name>
</gene>
<dbReference type="EMBL" id="AZHA01000003">
    <property type="protein sequence ID" value="OAA50219.1"/>
    <property type="molecule type" value="Genomic_DNA"/>
</dbReference>
<dbReference type="PANTHER" id="PTHR15549">
    <property type="entry name" value="PAIRED IMMUNOGLOBULIN-LIKE TYPE 2 RECEPTOR"/>
    <property type="match status" value="1"/>
</dbReference>
<evidence type="ECO:0000256" key="2">
    <source>
        <dbReference type="ARBA" id="ARBA00022692"/>
    </source>
</evidence>
<evidence type="ECO:0000313" key="8">
    <source>
        <dbReference type="EMBL" id="OAA50219.1"/>
    </source>
</evidence>
<dbReference type="GO" id="GO:0071944">
    <property type="term" value="C:cell periphery"/>
    <property type="evidence" value="ECO:0007669"/>
    <property type="project" value="UniProtKB-ARBA"/>
</dbReference>
<sequence length="412" mass="42538">MTRPRGLASRAFPCLLLLFFLAAPSALALDATFDFYPKSAQSCLSKAAKSSACSGDTAKELNTCLCSNGGQFVEYVIRCLALDDNDELLGDVYTTMDGACSTSGTPLSWKWSDWVDTAKSAKSSSSSSSSSSSTKTTSTETSSTETSSTTSTKSTSTTLTTATASSTSSDSSSPSSSKAAATATNSPTSSPSSSPGDDSSSNLSTTATIGVAVGVSVAGVAAIAALAFFLVRKRKRASRPPMTYSMLTPEKYNGAGGGAATSYPPHGPSPSNLGGAGGAGGGSGGGAAGFDSEVNETPLYTVPTYVSKSQRKQSYTALSSTIPDSALEQQKQQHNFLSGWEPPTHAPQYAGPYHPPQTGPVELPPQMQPVFNVFELDSHGVGAAAPRPAQPALQPIAERQRESRMYRPYMPT</sequence>
<evidence type="ECO:0000256" key="5">
    <source>
        <dbReference type="SAM" id="MobiDB-lite"/>
    </source>
</evidence>
<evidence type="ECO:0000256" key="6">
    <source>
        <dbReference type="SAM" id="Phobius"/>
    </source>
</evidence>
<reference evidence="8 9" key="1">
    <citation type="journal article" date="2016" name="Genome Biol. Evol.">
        <title>Divergent and convergent evolution of fungal pathogenicity.</title>
        <authorList>
            <person name="Shang Y."/>
            <person name="Xiao G."/>
            <person name="Zheng P."/>
            <person name="Cen K."/>
            <person name="Zhan S."/>
            <person name="Wang C."/>
        </authorList>
    </citation>
    <scope>NUCLEOTIDE SEQUENCE [LARGE SCALE GENOMIC DNA]</scope>
    <source>
        <strain evidence="8 9">RCEF 3172</strain>
    </source>
</reference>
<dbReference type="OrthoDB" id="5311469at2759"/>